<feature type="region of interest" description="Disordered" evidence="1">
    <location>
        <begin position="401"/>
        <end position="420"/>
    </location>
</feature>
<dbReference type="InParanoid" id="D8Q102"/>
<dbReference type="VEuPathDB" id="FungiDB:SCHCODRAFT_02618803"/>
<proteinExistence type="predicted"/>
<evidence type="ECO:0000256" key="1">
    <source>
        <dbReference type="SAM" id="MobiDB-lite"/>
    </source>
</evidence>
<evidence type="ECO:0000313" key="3">
    <source>
        <dbReference type="Proteomes" id="UP000007431"/>
    </source>
</evidence>
<gene>
    <name evidence="2" type="ORF">SCHCODRAFT_84999</name>
</gene>
<accession>D8Q102</accession>
<organism evidence="3">
    <name type="scientific">Schizophyllum commune (strain H4-8 / FGSC 9210)</name>
    <name type="common">Split gill fungus</name>
    <dbReference type="NCBI Taxonomy" id="578458"/>
    <lineage>
        <taxon>Eukaryota</taxon>
        <taxon>Fungi</taxon>
        <taxon>Dikarya</taxon>
        <taxon>Basidiomycota</taxon>
        <taxon>Agaricomycotina</taxon>
        <taxon>Agaricomycetes</taxon>
        <taxon>Agaricomycetidae</taxon>
        <taxon>Agaricales</taxon>
        <taxon>Schizophyllaceae</taxon>
        <taxon>Schizophyllum</taxon>
    </lineage>
</organism>
<dbReference type="EMBL" id="GL377305">
    <property type="protein sequence ID" value="EFI97846.1"/>
    <property type="molecule type" value="Genomic_DNA"/>
</dbReference>
<evidence type="ECO:0000313" key="2">
    <source>
        <dbReference type="EMBL" id="EFI97846.1"/>
    </source>
</evidence>
<name>D8Q102_SCHCM</name>
<dbReference type="OrthoDB" id="2886486at2759"/>
<sequence length="450" mass="49338">MKVDECVLRAGDWIDGFEFSIKKPEDGSDDGKEEGVRRSNRGSASNRRENGLAIMGIIVRRLVAEPVVFGDMGGHRRLSVVQEGHTLVGLRGEASDGMISRVGLLELPELLDPQRRPAPDASVCKLLWAKEVPNPLLACHPSEFGYWSVLETHDMVPFYPLYFGRTEGELASLTGIAVGSNLLGITVYHDGKVSGSAGKMEVDFSKYFPIDGKGDERVIGFALTMGPLVDGFKIMTNRGRQAIFGRTEMVADYVTSTTADPCGLAGLYCSYGFKDKDHTLLSSVSVLKCPGSSETADFNYFVRDQCIWEPTPPPSTWHPSTPAFGPPPNNDQATFLDFSKPVKEISGLLAAPDWLDVVELGGFVIRYADDSEVHVGLPSTIWARLDENKPLKELPRHQHMATSLGPMKPPELPAHAKDDDEVRKQNAGGAVWRLGGEGERIAKVMVWVLW</sequence>
<keyword evidence="3" id="KW-1185">Reference proteome</keyword>
<feature type="compositionally biased region" description="Basic and acidic residues" evidence="1">
    <location>
        <begin position="24"/>
        <end position="37"/>
    </location>
</feature>
<reference evidence="2 3" key="1">
    <citation type="journal article" date="2010" name="Nat. Biotechnol.">
        <title>Genome sequence of the model mushroom Schizophyllum commune.</title>
        <authorList>
            <person name="Ohm R.A."/>
            <person name="de Jong J.F."/>
            <person name="Lugones L.G."/>
            <person name="Aerts A."/>
            <person name="Kothe E."/>
            <person name="Stajich J.E."/>
            <person name="de Vries R.P."/>
            <person name="Record E."/>
            <person name="Levasseur A."/>
            <person name="Baker S.E."/>
            <person name="Bartholomew K.A."/>
            <person name="Coutinho P.M."/>
            <person name="Erdmann S."/>
            <person name="Fowler T.J."/>
            <person name="Gathman A.C."/>
            <person name="Lombard V."/>
            <person name="Henrissat B."/>
            <person name="Knabe N."/>
            <person name="Kuees U."/>
            <person name="Lilly W.W."/>
            <person name="Lindquist E."/>
            <person name="Lucas S."/>
            <person name="Magnuson J.K."/>
            <person name="Piumi F."/>
            <person name="Raudaskoski M."/>
            <person name="Salamov A."/>
            <person name="Schmutz J."/>
            <person name="Schwarze F.W.M.R."/>
            <person name="vanKuyk P.A."/>
            <person name="Horton J.S."/>
            <person name="Grigoriev I.V."/>
            <person name="Woesten H.A.B."/>
        </authorList>
    </citation>
    <scope>NUCLEOTIDE SEQUENCE [LARGE SCALE GENOMIC DNA]</scope>
    <source>
        <strain evidence="3">H4-8 / FGSC 9210</strain>
    </source>
</reference>
<feature type="region of interest" description="Disordered" evidence="1">
    <location>
        <begin position="24"/>
        <end position="45"/>
    </location>
</feature>
<dbReference type="GeneID" id="9595773"/>
<dbReference type="KEGG" id="scm:SCHCO_02618803"/>
<dbReference type="OMA" id="HETWSPR"/>
<dbReference type="HOGENOM" id="CLU_608537_0_0_1"/>
<dbReference type="eggNOG" id="ENOG502SGW6">
    <property type="taxonomic scope" value="Eukaryota"/>
</dbReference>
<protein>
    <submittedName>
        <fullName evidence="2">Expressed protein</fullName>
    </submittedName>
</protein>
<dbReference type="AlphaFoldDB" id="D8Q102"/>
<dbReference type="Proteomes" id="UP000007431">
    <property type="component" value="Unassembled WGS sequence"/>
</dbReference>